<protein>
    <submittedName>
        <fullName evidence="1">Uncharacterized protein</fullName>
    </submittedName>
</protein>
<dbReference type="Proteomes" id="UP000191933">
    <property type="component" value="Unassembled WGS sequence"/>
</dbReference>
<evidence type="ECO:0000313" key="2">
    <source>
        <dbReference type="Proteomes" id="UP000191933"/>
    </source>
</evidence>
<accession>A0A9W5EXY8</accession>
<gene>
    <name evidence="1" type="ORF">AGR2A_Cc120098</name>
</gene>
<dbReference type="EMBL" id="FBVY01000004">
    <property type="protein sequence ID" value="CUW87560.1"/>
    <property type="molecule type" value="Genomic_DNA"/>
</dbReference>
<reference evidence="1 2" key="1">
    <citation type="submission" date="2016-01" db="EMBL/GenBank/DDBJ databases">
        <authorList>
            <person name="Regsiter A."/>
            <person name="william w."/>
        </authorList>
    </citation>
    <scope>NUCLEOTIDE SEQUENCE [LARGE SCALE GENOMIC DNA]</scope>
    <source>
        <strain evidence="1 2">CFBP 5494</strain>
    </source>
</reference>
<name>A0A9W5EXY8_9HYPH</name>
<organism evidence="1 2">
    <name type="scientific">Agrobacterium genomosp. 2 str. CFBP 5494</name>
    <dbReference type="NCBI Taxonomy" id="1183436"/>
    <lineage>
        <taxon>Bacteria</taxon>
        <taxon>Pseudomonadati</taxon>
        <taxon>Pseudomonadota</taxon>
        <taxon>Alphaproteobacteria</taxon>
        <taxon>Hyphomicrobiales</taxon>
        <taxon>Rhizobiaceae</taxon>
        <taxon>Rhizobium/Agrobacterium group</taxon>
        <taxon>Agrobacterium</taxon>
        <taxon>Agrobacterium tumefaciens complex</taxon>
    </lineage>
</organism>
<comment type="caution">
    <text evidence="1">The sequence shown here is derived from an EMBL/GenBank/DDBJ whole genome shotgun (WGS) entry which is preliminary data.</text>
</comment>
<keyword evidence="2" id="KW-1185">Reference proteome</keyword>
<proteinExistence type="predicted"/>
<evidence type="ECO:0000313" key="1">
    <source>
        <dbReference type="EMBL" id="CUW87560.1"/>
    </source>
</evidence>
<dbReference type="AlphaFoldDB" id="A0A9W5EXY8"/>
<sequence length="150" mass="17121">MTRHRQPIEHVAPSYEQYLATFEKGLDRLVAEVAAMTSESDLTIQQQRSFGYLFSIANGHLMWSKDKLAAAFEPLNTTFVRCLDCCPVAYRRTGAFAAKFGDSEALVHFDLMPRSKATEWIVDHGHKVGYTPEQIERARAEWKSLRRRAA</sequence>
<dbReference type="RefSeq" id="WP_080822791.1">
    <property type="nucleotide sequence ID" value="NZ_LT009718.1"/>
</dbReference>